<gene>
    <name evidence="1" type="ORF">OQ273_07645</name>
</gene>
<dbReference type="RefSeq" id="WP_267989860.1">
    <property type="nucleotide sequence ID" value="NZ_JAPJZI010000001.1"/>
</dbReference>
<evidence type="ECO:0000313" key="1">
    <source>
        <dbReference type="EMBL" id="MDA5398439.1"/>
    </source>
</evidence>
<dbReference type="Gene3D" id="3.30.530.20">
    <property type="match status" value="1"/>
</dbReference>
<dbReference type="Pfam" id="PF10604">
    <property type="entry name" value="Polyketide_cyc2"/>
    <property type="match status" value="1"/>
</dbReference>
<accession>A0A9X3ZGV9</accession>
<dbReference type="SUPFAM" id="SSF55961">
    <property type="entry name" value="Bet v1-like"/>
    <property type="match status" value="1"/>
</dbReference>
<dbReference type="EMBL" id="JAPJZI010000001">
    <property type="protein sequence ID" value="MDA5398439.1"/>
    <property type="molecule type" value="Genomic_DNA"/>
</dbReference>
<reference evidence="1" key="1">
    <citation type="submission" date="2022-11" db="EMBL/GenBank/DDBJ databases">
        <title>Draft genome sequence of Hoeflea poritis E7-10 and Hoeflea prorocentri PM5-8, separated from scleractinian coral Porites lutea and marine dinoflagellate.</title>
        <authorList>
            <person name="Zhang G."/>
            <person name="Wei Q."/>
            <person name="Cai L."/>
        </authorList>
    </citation>
    <scope>NUCLEOTIDE SEQUENCE</scope>
    <source>
        <strain evidence="1">PM5-8</strain>
    </source>
</reference>
<organism evidence="1 2">
    <name type="scientific">Hoeflea prorocentri</name>
    <dbReference type="NCBI Taxonomy" id="1922333"/>
    <lineage>
        <taxon>Bacteria</taxon>
        <taxon>Pseudomonadati</taxon>
        <taxon>Pseudomonadota</taxon>
        <taxon>Alphaproteobacteria</taxon>
        <taxon>Hyphomicrobiales</taxon>
        <taxon>Rhizobiaceae</taxon>
        <taxon>Hoeflea</taxon>
    </lineage>
</organism>
<sequence length="149" mass="16615">MKTEPFFIAAAPVAVFSALSDIEGRSLILSSVSRVDVISTLPVQTGTIFKEKRRGAMTARQWTVTTLRPPHLISFRRRQLGMSLSLEYKLTEGRGGTVITATVTTWTFAPFKAFALLATGAWSRQCERDLADIKRYVEQRANPAWRPGL</sequence>
<protein>
    <submittedName>
        <fullName evidence="1">SRPBCC family protein</fullName>
    </submittedName>
</protein>
<proteinExistence type="predicted"/>
<comment type="caution">
    <text evidence="1">The sequence shown here is derived from an EMBL/GenBank/DDBJ whole genome shotgun (WGS) entry which is preliminary data.</text>
</comment>
<dbReference type="Proteomes" id="UP001151234">
    <property type="component" value="Unassembled WGS sequence"/>
</dbReference>
<dbReference type="InterPro" id="IPR019587">
    <property type="entry name" value="Polyketide_cyclase/dehydratase"/>
</dbReference>
<keyword evidence="2" id="KW-1185">Reference proteome</keyword>
<name>A0A9X3ZGV9_9HYPH</name>
<dbReference type="AlphaFoldDB" id="A0A9X3ZGV9"/>
<evidence type="ECO:0000313" key="2">
    <source>
        <dbReference type="Proteomes" id="UP001151234"/>
    </source>
</evidence>
<dbReference type="InterPro" id="IPR023393">
    <property type="entry name" value="START-like_dom_sf"/>
</dbReference>